<keyword evidence="1" id="KW-0472">Membrane</keyword>
<keyword evidence="1" id="KW-0812">Transmembrane</keyword>
<evidence type="ECO:0000256" key="1">
    <source>
        <dbReference type="SAM" id="Phobius"/>
    </source>
</evidence>
<gene>
    <name evidence="2" type="primary">orf125</name>
</gene>
<keyword evidence="1" id="KW-1133">Transmembrane helix</keyword>
<evidence type="ECO:0000313" key="2">
    <source>
        <dbReference type="EMBL" id="AGH24522.1"/>
    </source>
</evidence>
<proteinExistence type="predicted"/>
<keyword evidence="2" id="KW-0496">Mitochondrion</keyword>
<name>M4QAX3_SECEC</name>
<dbReference type="EMBL" id="KC353359">
    <property type="protein sequence ID" value="AGH24522.1"/>
    <property type="molecule type" value="Genomic_DNA"/>
</dbReference>
<organism evidence="2">
    <name type="scientific">Seculamonas ecuadoriensis</name>
    <name type="common">Flagellate</name>
    <dbReference type="NCBI Taxonomy" id="221724"/>
    <lineage>
        <taxon>Eukaryota</taxon>
        <taxon>Discoba</taxon>
        <taxon>Jakobida</taxon>
        <taxon>Histionina</taxon>
        <taxon>Seculamonas</taxon>
    </lineage>
</organism>
<dbReference type="RefSeq" id="YP_007890827.1">
    <property type="nucleotide sequence ID" value="NC_021128.1"/>
</dbReference>
<reference evidence="2" key="4">
    <citation type="journal article" date="2013" name="Genome Biol. Evol.">
        <title>Strikingly bacteria-like and gene-rich mitochondrial genomes throughout jakobid protists.</title>
        <authorList>
            <person name="Burger G."/>
            <person name="Gray M.W."/>
            <person name="Forget L."/>
            <person name="Lang B.F."/>
        </authorList>
    </citation>
    <scope>NUCLEOTIDE SEQUENCE</scope>
    <source>
        <strain evidence="2">ATCC 50688</strain>
    </source>
</reference>
<feature type="transmembrane region" description="Helical" evidence="1">
    <location>
        <begin position="6"/>
        <end position="25"/>
    </location>
</feature>
<accession>M4QAX3</accession>
<reference evidence="2" key="2">
    <citation type="journal article" date="2004" name="RNA">
        <title>Mitochondrial 3' tRNA editing in the jakobid Seculamonas ecuadoriensis: a novel mechanism and implications for tRNA processing.</title>
        <authorList>
            <person name="Leigh J."/>
            <person name="Lang B.F."/>
        </authorList>
    </citation>
    <scope>NUCLEOTIDE SEQUENCE</scope>
    <source>
        <strain evidence="2">ATCC 50688</strain>
    </source>
</reference>
<sequence>MWSLLFMSSCFIIGCITYFFVYSSTESILYINQSQHVKDTSLYRILDKTNNSSIIQSEIINLKEQNSILDSICLVSVTEDHILKYIAYEDYYLQFIQGTKQIQTIEQIQNLFTCYIQIESLASYI</sequence>
<dbReference type="GeneID" id="15333316"/>
<reference evidence="2" key="3">
    <citation type="journal article" date="2006" name="RNA">
        <title>Hybrid E. coli--Mitochondrial ribonuclease P RNAs are catalytically active.</title>
        <authorList>
            <person name="Seif E."/>
            <person name="Cadieux A."/>
            <person name="Lang B.F."/>
        </authorList>
    </citation>
    <scope>NUCLEOTIDE SEQUENCE</scope>
    <source>
        <strain evidence="2">ATCC 50688</strain>
    </source>
</reference>
<dbReference type="AlphaFoldDB" id="M4QAX3"/>
<evidence type="ECO:0008006" key="3">
    <source>
        <dbReference type="Google" id="ProtNLM"/>
    </source>
</evidence>
<geneLocation type="mitochondrion" evidence="2"/>
<protein>
    <recommendedName>
        <fullName evidence="3">Transmembrane protein</fullName>
    </recommendedName>
</protein>
<reference evidence="2" key="1">
    <citation type="journal article" date="2003" name="Mol. Biol. Evol.">
        <title>Structure of the bc1 complex from Seculamonas ecuadoriensis, a jakobid flagellate with an ancestral mitochondrial genome.</title>
        <authorList>
            <person name="Marx S."/>
            <person name="Baumgartner M."/>
            <person name="Kannan S."/>
            <person name="Braun H.P."/>
            <person name="Lang B.F."/>
            <person name="Burger G."/>
        </authorList>
    </citation>
    <scope>NUCLEOTIDE SEQUENCE</scope>
    <source>
        <strain evidence="2">ATCC 50688</strain>
    </source>
</reference>